<organism evidence="2 3">
    <name type="scientific">Vineibacter terrae</name>
    <dbReference type="NCBI Taxonomy" id="2586908"/>
    <lineage>
        <taxon>Bacteria</taxon>
        <taxon>Pseudomonadati</taxon>
        <taxon>Pseudomonadota</taxon>
        <taxon>Alphaproteobacteria</taxon>
        <taxon>Hyphomicrobiales</taxon>
        <taxon>Vineibacter</taxon>
    </lineage>
</organism>
<gene>
    <name evidence="2" type="ORF">FHP25_31650</name>
</gene>
<evidence type="ECO:0000313" key="2">
    <source>
        <dbReference type="EMBL" id="TXL71029.1"/>
    </source>
</evidence>
<evidence type="ECO:0000313" key="3">
    <source>
        <dbReference type="Proteomes" id="UP000321638"/>
    </source>
</evidence>
<dbReference type="EMBL" id="VDUZ01000049">
    <property type="protein sequence ID" value="TXL71029.1"/>
    <property type="molecule type" value="Genomic_DNA"/>
</dbReference>
<dbReference type="InterPro" id="IPR025870">
    <property type="entry name" value="Glyoxalase-like_dom"/>
</dbReference>
<protein>
    <submittedName>
        <fullName evidence="2">VOC family protein</fullName>
    </submittedName>
</protein>
<evidence type="ECO:0000259" key="1">
    <source>
        <dbReference type="Pfam" id="PF13468"/>
    </source>
</evidence>
<dbReference type="PANTHER" id="PTHR40265">
    <property type="entry name" value="BLL2707 PROTEIN"/>
    <property type="match status" value="1"/>
</dbReference>
<dbReference type="InterPro" id="IPR029068">
    <property type="entry name" value="Glyas_Bleomycin-R_OHBP_Dase"/>
</dbReference>
<dbReference type="Proteomes" id="UP000321638">
    <property type="component" value="Unassembled WGS sequence"/>
</dbReference>
<dbReference type="PANTHER" id="PTHR40265:SF1">
    <property type="entry name" value="GLYOXALASE-LIKE DOMAIN-CONTAINING PROTEIN"/>
    <property type="match status" value="1"/>
</dbReference>
<name>A0A5C8PCB5_9HYPH</name>
<dbReference type="Gene3D" id="3.10.180.10">
    <property type="entry name" value="2,3-Dihydroxybiphenyl 1,2-Dioxygenase, domain 1"/>
    <property type="match status" value="1"/>
</dbReference>
<sequence>MARRLDHIVLCAPDLEAMRQAYGRLGFTLTPRAVHPFGTRNHLAQLQDNFIELLSIDDPAQIPPDAPGRFNFGGRARDYIAGRRQGLMMTVLASRDADADIAEFRAKALDTYERLDFGRDARLPDGQTVRVGFSLAFVTRPDMPEATFFCCQQRHPPELFWKPDYQRHANTARRLAEVVMVAPDPQLAAAHVGRVLDAPATAIDGGFAVGAAGDRVTVLTPAALAARYPELSAVDAAAPRFVAYAVIVDDLAAARRVLDDGAIPCRPAAGSIVLPPAQAFGVAIELRAA</sequence>
<keyword evidence="3" id="KW-1185">Reference proteome</keyword>
<reference evidence="2 3" key="1">
    <citation type="submission" date="2019-06" db="EMBL/GenBank/DDBJ databases">
        <title>New taxonomy in bacterial strain CC-CFT640, isolated from vineyard.</title>
        <authorList>
            <person name="Lin S.-Y."/>
            <person name="Tsai C.-F."/>
            <person name="Young C.-C."/>
        </authorList>
    </citation>
    <scope>NUCLEOTIDE SEQUENCE [LARGE SCALE GENOMIC DNA]</scope>
    <source>
        <strain evidence="2 3">CC-CFT640</strain>
    </source>
</reference>
<dbReference type="RefSeq" id="WP_147851010.1">
    <property type="nucleotide sequence ID" value="NZ_VDUZ01000049.1"/>
</dbReference>
<dbReference type="OrthoDB" id="9812467at2"/>
<proteinExistence type="predicted"/>
<feature type="domain" description="Glyoxalase-like" evidence="1">
    <location>
        <begin position="5"/>
        <end position="193"/>
    </location>
</feature>
<dbReference type="AlphaFoldDB" id="A0A5C8PCB5"/>
<dbReference type="SUPFAM" id="SSF54593">
    <property type="entry name" value="Glyoxalase/Bleomycin resistance protein/Dihydroxybiphenyl dioxygenase"/>
    <property type="match status" value="1"/>
</dbReference>
<accession>A0A5C8PCB5</accession>
<comment type="caution">
    <text evidence="2">The sequence shown here is derived from an EMBL/GenBank/DDBJ whole genome shotgun (WGS) entry which is preliminary data.</text>
</comment>
<dbReference type="Pfam" id="PF13468">
    <property type="entry name" value="Glyoxalase_3"/>
    <property type="match status" value="1"/>
</dbReference>